<dbReference type="EMBL" id="CAKKNE010000003">
    <property type="protein sequence ID" value="CAH0371557.1"/>
    <property type="molecule type" value="Genomic_DNA"/>
</dbReference>
<gene>
    <name evidence="1" type="ORF">PECAL_3P15060</name>
</gene>
<dbReference type="InterPro" id="IPR055325">
    <property type="entry name" value="CF161"/>
</dbReference>
<organism evidence="1 2">
    <name type="scientific">Pelagomonas calceolata</name>
    <dbReference type="NCBI Taxonomy" id="35677"/>
    <lineage>
        <taxon>Eukaryota</taxon>
        <taxon>Sar</taxon>
        <taxon>Stramenopiles</taxon>
        <taxon>Ochrophyta</taxon>
        <taxon>Pelagophyceae</taxon>
        <taxon>Pelagomonadales</taxon>
        <taxon>Pelagomonadaceae</taxon>
        <taxon>Pelagomonas</taxon>
    </lineage>
</organism>
<dbReference type="AlphaFoldDB" id="A0A8J2WWR2"/>
<evidence type="ECO:0000313" key="1">
    <source>
        <dbReference type="EMBL" id="CAH0371557.1"/>
    </source>
</evidence>
<dbReference type="GO" id="GO:0060271">
    <property type="term" value="P:cilium assembly"/>
    <property type="evidence" value="ECO:0007669"/>
    <property type="project" value="TreeGrafter"/>
</dbReference>
<keyword evidence="2" id="KW-1185">Reference proteome</keyword>
<dbReference type="Proteomes" id="UP000789595">
    <property type="component" value="Unassembled WGS sequence"/>
</dbReference>
<accession>A0A8J2WWR2</accession>
<name>A0A8J2WWR2_9STRA</name>
<sequence length="403" mass="43547">MQFTPQQLAGGSSYMCKTKVGNWLEDMCLQEEKLSEFARNRDEGSSLMYNVMGKRNLYHTKVPLAPRAGSTIRFGDVIMLGHPSTGGVLGVDLTEPCLDANRDQKLVTAAMPGVEPEHCARYSYILEPTDSATQLGDDLHFGEPVFLRCHDLLVLDEALGATRPPFYLASQLKNDRNGSRVSNQQTVFATDKRSMAAAWTFEKISANTGVVRQLSGGEAVPCGTGLNGPTVVVQHKTTRTALAASVKNWDSTDFGRELEVTCHNHLGQNKVNALVSEMAGKTTGQTNVRLEKSPNFWCVIGDVEGAEQPPQPELPGMLNADQMVALLQERVAAIEGAGERLVALAEAAPGSNIDREDVAYELADIGLGFDPDATKTLLDAFDEGDGMIPINHFLDAALAQVAE</sequence>
<evidence type="ECO:0000313" key="2">
    <source>
        <dbReference type="Proteomes" id="UP000789595"/>
    </source>
</evidence>
<dbReference type="PANTHER" id="PTHR24274">
    <property type="entry name" value="CILIA- AND FLAGELLA-ASSOCIATED PROTEIN 161"/>
    <property type="match status" value="1"/>
</dbReference>
<dbReference type="GO" id="GO:0031514">
    <property type="term" value="C:motile cilium"/>
    <property type="evidence" value="ECO:0007669"/>
    <property type="project" value="TreeGrafter"/>
</dbReference>
<protein>
    <submittedName>
        <fullName evidence="1">Uncharacterized protein</fullName>
    </submittedName>
</protein>
<dbReference type="OrthoDB" id="444540at2759"/>
<proteinExistence type="predicted"/>
<comment type="caution">
    <text evidence="1">The sequence shown here is derived from an EMBL/GenBank/DDBJ whole genome shotgun (WGS) entry which is preliminary data.</text>
</comment>
<reference evidence="1" key="1">
    <citation type="submission" date="2021-11" db="EMBL/GenBank/DDBJ databases">
        <authorList>
            <consortium name="Genoscope - CEA"/>
            <person name="William W."/>
        </authorList>
    </citation>
    <scope>NUCLEOTIDE SEQUENCE</scope>
</reference>
<dbReference type="PANTHER" id="PTHR24274:SF1">
    <property type="entry name" value="CILIA- AND FLAGELLA-ASSOCIATED PROTEIN 161"/>
    <property type="match status" value="1"/>
</dbReference>